<feature type="compositionally biased region" description="Basic and acidic residues" evidence="1">
    <location>
        <begin position="332"/>
        <end position="342"/>
    </location>
</feature>
<evidence type="ECO:0000313" key="3">
    <source>
        <dbReference type="EMBL" id="SHL98411.1"/>
    </source>
</evidence>
<evidence type="ECO:0000256" key="1">
    <source>
        <dbReference type="SAM" id="MobiDB-lite"/>
    </source>
</evidence>
<dbReference type="Gene3D" id="2.30.330.10">
    <property type="entry name" value="SpoA-like"/>
    <property type="match status" value="1"/>
</dbReference>
<organism evidence="3 4">
    <name type="scientific">Roseovarius litoreus</name>
    <dbReference type="NCBI Taxonomy" id="1155722"/>
    <lineage>
        <taxon>Bacteria</taxon>
        <taxon>Pseudomonadati</taxon>
        <taxon>Pseudomonadota</taxon>
        <taxon>Alphaproteobacteria</taxon>
        <taxon>Rhodobacterales</taxon>
        <taxon>Roseobacteraceae</taxon>
        <taxon>Roseovarius</taxon>
    </lineage>
</organism>
<dbReference type="AlphaFoldDB" id="A0A1M7F2Z0"/>
<dbReference type="SUPFAM" id="SSF101801">
    <property type="entry name" value="Surface presentation of antigens (SPOA)"/>
    <property type="match status" value="1"/>
</dbReference>
<keyword evidence="4" id="KW-1185">Reference proteome</keyword>
<dbReference type="RefSeq" id="WP_149779234.1">
    <property type="nucleotide sequence ID" value="NZ_FRCB01000004.1"/>
</dbReference>
<name>A0A1M7F2Z0_9RHOB</name>
<protein>
    <submittedName>
        <fullName evidence="3">Flagellar motor switch protein FliM</fullName>
    </submittedName>
</protein>
<feature type="region of interest" description="Disordered" evidence="1">
    <location>
        <begin position="306"/>
        <end position="342"/>
    </location>
</feature>
<accession>A0A1M7F2Z0</accession>
<keyword evidence="3" id="KW-0969">Cilium</keyword>
<feature type="domain" description="Flagellar motor switch protein FliN-like C-terminal" evidence="2">
    <location>
        <begin position="219"/>
        <end position="283"/>
    </location>
</feature>
<dbReference type="Pfam" id="PF01052">
    <property type="entry name" value="FliMN_C"/>
    <property type="match status" value="1"/>
</dbReference>
<evidence type="ECO:0000313" key="4">
    <source>
        <dbReference type="Proteomes" id="UP000322545"/>
    </source>
</evidence>
<dbReference type="Proteomes" id="UP000322545">
    <property type="component" value="Unassembled WGS sequence"/>
</dbReference>
<evidence type="ECO:0000259" key="2">
    <source>
        <dbReference type="Pfam" id="PF01052"/>
    </source>
</evidence>
<dbReference type="InterPro" id="IPR036429">
    <property type="entry name" value="SpoA-like_sf"/>
</dbReference>
<dbReference type="EMBL" id="FRCB01000004">
    <property type="protein sequence ID" value="SHL98411.1"/>
    <property type="molecule type" value="Genomic_DNA"/>
</dbReference>
<proteinExistence type="predicted"/>
<keyword evidence="3" id="KW-0282">Flagellum</keyword>
<dbReference type="InterPro" id="IPR001543">
    <property type="entry name" value="FliN-like_C"/>
</dbReference>
<gene>
    <name evidence="3" type="ORF">SAMN05443432_10424</name>
</gene>
<keyword evidence="3" id="KW-0966">Cell projection</keyword>
<reference evidence="3 4" key="1">
    <citation type="submission" date="2016-11" db="EMBL/GenBank/DDBJ databases">
        <authorList>
            <person name="Varghese N."/>
            <person name="Submissions S."/>
        </authorList>
    </citation>
    <scope>NUCLEOTIDE SEQUENCE [LARGE SCALE GENOMIC DNA]</scope>
    <source>
        <strain evidence="3 4">DSM 28249</strain>
    </source>
</reference>
<sequence length="342" mass="35753">MQDGISLLQRKAKVAREDFDARAMSPCKALRLSLEKMADALLDLALVVATVEQTVLAQSAVKAEMDGGGLLLLIDGAGGRLGGARLDSQFLAAVIEVQTMGAVQRGEAPERAVTPTDAAMVAPLMDAILKGYDEYLTSGAEKVAPSDWRFGDMVEDARTLALALEMPEYDLFRITADLADGAKTGSLSLLLPRAPRRDPATSARDGAFAGPTLEASALNAPVMLDAVLARLSMPLNKLCALTPGMQLPVPREALNKAELLGAGQHVVAPVRLGQLNGWRAVRLLGGAESGQGAAAKADMVAQDVTKPPVAEGAQTTRYLAPVDPGQAAPDASGDHEKEEDVS</sequence>